<keyword evidence="1" id="KW-0472">Membrane</keyword>
<keyword evidence="1" id="KW-1133">Transmembrane helix</keyword>
<dbReference type="Proteomes" id="UP000192257">
    <property type="component" value="Unassembled WGS sequence"/>
</dbReference>
<accession>A0A1X0NN28</accession>
<dbReference type="AlphaFoldDB" id="A0A1X0NN28"/>
<sequence length="140" mass="16268">MGGGSRHTNTHTTNPPSPCVCVDCHHVCIIPIARHVRKTHTHLLLGIVFLPPEHIHMVITALFMFCFHFIVFPMCVFHYNFIARHVHLCVSLLRFRYTLCILCVHFYGMMSFFHYIQTAAGTSRVKIWAQHVQCTMIFRC</sequence>
<dbReference type="GeneID" id="39988275"/>
<dbReference type="EMBL" id="NBCO01000030">
    <property type="protein sequence ID" value="ORC86132.1"/>
    <property type="molecule type" value="Genomic_DNA"/>
</dbReference>
<feature type="transmembrane region" description="Helical" evidence="1">
    <location>
        <begin position="55"/>
        <end position="77"/>
    </location>
</feature>
<evidence type="ECO:0000313" key="2">
    <source>
        <dbReference type="EMBL" id="ORC86132.1"/>
    </source>
</evidence>
<dbReference type="VEuPathDB" id="TriTrypDB:TM35_000301720"/>
<gene>
    <name evidence="2" type="ORF">TM35_000301720</name>
</gene>
<comment type="caution">
    <text evidence="2">The sequence shown here is derived from an EMBL/GenBank/DDBJ whole genome shotgun (WGS) entry which is preliminary data.</text>
</comment>
<dbReference type="RefSeq" id="XP_028880198.1">
    <property type="nucleotide sequence ID" value="XM_029028495.1"/>
</dbReference>
<organism evidence="2 3">
    <name type="scientific">Trypanosoma theileri</name>
    <dbReference type="NCBI Taxonomy" id="67003"/>
    <lineage>
        <taxon>Eukaryota</taxon>
        <taxon>Discoba</taxon>
        <taxon>Euglenozoa</taxon>
        <taxon>Kinetoplastea</taxon>
        <taxon>Metakinetoplastina</taxon>
        <taxon>Trypanosomatida</taxon>
        <taxon>Trypanosomatidae</taxon>
        <taxon>Trypanosoma</taxon>
    </lineage>
</organism>
<protein>
    <submittedName>
        <fullName evidence="2">Uncharacterized protein</fullName>
    </submittedName>
</protein>
<reference evidence="2 3" key="1">
    <citation type="submission" date="2017-03" db="EMBL/GenBank/DDBJ databases">
        <title>An alternative strategy for trypanosome survival in the mammalian bloodstream revealed through genome and transcriptome analysis of the ubiquitous bovine parasite Trypanosoma (Megatrypanum) theileri.</title>
        <authorList>
            <person name="Kelly S."/>
            <person name="Ivens A."/>
            <person name="Mott A."/>
            <person name="O'Neill E."/>
            <person name="Emms D."/>
            <person name="Macleod O."/>
            <person name="Voorheis P."/>
            <person name="Matthews J."/>
            <person name="Matthews K."/>
            <person name="Carrington M."/>
        </authorList>
    </citation>
    <scope>NUCLEOTIDE SEQUENCE [LARGE SCALE GENOMIC DNA]</scope>
    <source>
        <strain evidence="2">Edinburgh</strain>
    </source>
</reference>
<keyword evidence="1" id="KW-0812">Transmembrane</keyword>
<name>A0A1X0NN28_9TRYP</name>
<evidence type="ECO:0000313" key="3">
    <source>
        <dbReference type="Proteomes" id="UP000192257"/>
    </source>
</evidence>
<keyword evidence="3" id="KW-1185">Reference proteome</keyword>
<proteinExistence type="predicted"/>
<feature type="transmembrane region" description="Helical" evidence="1">
    <location>
        <begin position="97"/>
        <end position="116"/>
    </location>
</feature>
<evidence type="ECO:0000256" key="1">
    <source>
        <dbReference type="SAM" id="Phobius"/>
    </source>
</evidence>